<evidence type="ECO:0000256" key="5">
    <source>
        <dbReference type="SAM" id="SignalP"/>
    </source>
</evidence>
<dbReference type="AlphaFoldDB" id="A0A975P9M9"/>
<geneLocation type="plasmid" evidence="7 8">
    <name>p1</name>
</geneLocation>
<dbReference type="GO" id="GO:0030313">
    <property type="term" value="C:cell envelope"/>
    <property type="evidence" value="ECO:0007669"/>
    <property type="project" value="UniProtKB-SubCell"/>
</dbReference>
<evidence type="ECO:0000256" key="3">
    <source>
        <dbReference type="ARBA" id="ARBA00022729"/>
    </source>
</evidence>
<organism evidence="7 8">
    <name type="scientific">Gemmobacter fulvus</name>
    <dbReference type="NCBI Taxonomy" id="2840474"/>
    <lineage>
        <taxon>Bacteria</taxon>
        <taxon>Pseudomonadati</taxon>
        <taxon>Pseudomonadota</taxon>
        <taxon>Alphaproteobacteria</taxon>
        <taxon>Rhodobacterales</taxon>
        <taxon>Paracoccaceae</taxon>
        <taxon>Gemmobacter</taxon>
    </lineage>
</organism>
<evidence type="ECO:0000313" key="7">
    <source>
        <dbReference type="EMBL" id="QWK92349.1"/>
    </source>
</evidence>
<dbReference type="InterPro" id="IPR014755">
    <property type="entry name" value="Cu-Rt/internalin_Ig-like"/>
</dbReference>
<dbReference type="InterPro" id="IPR014756">
    <property type="entry name" value="Ig_E-set"/>
</dbReference>
<dbReference type="SUPFAM" id="SSF81296">
    <property type="entry name" value="E set domains"/>
    <property type="match status" value="1"/>
</dbReference>
<feature type="chain" id="PRO_5037814724" evidence="5">
    <location>
        <begin position="22"/>
        <end position="137"/>
    </location>
</feature>
<feature type="signal peptide" evidence="5">
    <location>
        <begin position="1"/>
        <end position="21"/>
    </location>
</feature>
<keyword evidence="8" id="KW-1185">Reference proteome</keyword>
<dbReference type="GO" id="GO:0042597">
    <property type="term" value="C:periplasmic space"/>
    <property type="evidence" value="ECO:0007669"/>
    <property type="project" value="InterPro"/>
</dbReference>
<evidence type="ECO:0000256" key="1">
    <source>
        <dbReference type="ARBA" id="ARBA00004196"/>
    </source>
</evidence>
<comment type="subcellular location">
    <subcellularLocation>
        <location evidence="1">Cell envelope</location>
    </subcellularLocation>
</comment>
<dbReference type="InterPro" id="IPR007348">
    <property type="entry name" value="CopC_dom"/>
</dbReference>
<dbReference type="EMBL" id="CP076362">
    <property type="protein sequence ID" value="QWK92349.1"/>
    <property type="molecule type" value="Genomic_DNA"/>
</dbReference>
<evidence type="ECO:0000259" key="6">
    <source>
        <dbReference type="Pfam" id="PF04234"/>
    </source>
</evidence>
<dbReference type="GO" id="GO:0005507">
    <property type="term" value="F:copper ion binding"/>
    <property type="evidence" value="ECO:0007669"/>
    <property type="project" value="InterPro"/>
</dbReference>
<dbReference type="Gene3D" id="2.60.40.1220">
    <property type="match status" value="1"/>
</dbReference>
<dbReference type="Proteomes" id="UP000679352">
    <property type="component" value="Plasmid p1"/>
</dbReference>
<sequence>MRILSSLLLLVLLFIAPVAHAHAQLQKSLPTAEAVIAALPDSVTLTFSEPVAPLVLRWILPDGREVDAEASLRGNDLVVVPTEAGAGSYLLSWRVASTDGHPMAGCWCLPWARRRAAMRLRPPRAHRRLGRRRGGLR</sequence>
<keyword evidence="2" id="KW-0479">Metal-binding</keyword>
<feature type="domain" description="CopC" evidence="6">
    <location>
        <begin position="22"/>
        <end position="105"/>
    </location>
</feature>
<dbReference type="GO" id="GO:0005886">
    <property type="term" value="C:plasma membrane"/>
    <property type="evidence" value="ECO:0007669"/>
    <property type="project" value="TreeGrafter"/>
</dbReference>
<accession>A0A975P9M9</accession>
<dbReference type="KEGG" id="gfu:KM031_16725"/>
<evidence type="ECO:0000313" key="8">
    <source>
        <dbReference type="Proteomes" id="UP000679352"/>
    </source>
</evidence>
<name>A0A975P9M9_9RHOB</name>
<protein>
    <submittedName>
        <fullName evidence="7">Copper resistance protein CopC</fullName>
    </submittedName>
</protein>
<gene>
    <name evidence="7" type="ORF">KM031_16725</name>
</gene>
<dbReference type="GO" id="GO:0046688">
    <property type="term" value="P:response to copper ion"/>
    <property type="evidence" value="ECO:0007669"/>
    <property type="project" value="InterPro"/>
</dbReference>
<proteinExistence type="predicted"/>
<reference evidence="7" key="1">
    <citation type="submission" date="2021-06" db="EMBL/GenBank/DDBJ databases">
        <authorList>
            <person name="Lee C.-S."/>
            <person name="Jin L."/>
        </authorList>
    </citation>
    <scope>NUCLEOTIDE SEQUENCE</scope>
    <source>
        <strain evidence="7">Con5</strain>
        <plasmid evidence="7">p1</plasmid>
    </source>
</reference>
<dbReference type="PANTHER" id="PTHR34820">
    <property type="entry name" value="INNER MEMBRANE PROTEIN YEBZ"/>
    <property type="match status" value="1"/>
</dbReference>
<dbReference type="InterPro" id="IPR032694">
    <property type="entry name" value="CopC/D"/>
</dbReference>
<dbReference type="GO" id="GO:0006825">
    <property type="term" value="P:copper ion transport"/>
    <property type="evidence" value="ECO:0007669"/>
    <property type="project" value="InterPro"/>
</dbReference>
<keyword evidence="7" id="KW-0614">Plasmid</keyword>
<dbReference type="Pfam" id="PF04234">
    <property type="entry name" value="CopC"/>
    <property type="match status" value="1"/>
</dbReference>
<dbReference type="PANTHER" id="PTHR34820:SF4">
    <property type="entry name" value="INNER MEMBRANE PROTEIN YEBZ"/>
    <property type="match status" value="1"/>
</dbReference>
<keyword evidence="3 5" id="KW-0732">Signal</keyword>
<evidence type="ECO:0000256" key="4">
    <source>
        <dbReference type="ARBA" id="ARBA00023008"/>
    </source>
</evidence>
<keyword evidence="4" id="KW-0186">Copper</keyword>
<dbReference type="RefSeq" id="WP_215505363.1">
    <property type="nucleotide sequence ID" value="NZ_CP076362.1"/>
</dbReference>
<evidence type="ECO:0000256" key="2">
    <source>
        <dbReference type="ARBA" id="ARBA00022723"/>
    </source>
</evidence>